<dbReference type="Gene3D" id="1.25.40.10">
    <property type="entry name" value="Tetratricopeptide repeat domain"/>
    <property type="match status" value="1"/>
</dbReference>
<keyword evidence="2" id="KW-1185">Reference proteome</keyword>
<accession>A0AAD2D7D4</accession>
<comment type="caution">
    <text evidence="1">The sequence shown here is derived from an EMBL/GenBank/DDBJ whole genome shotgun (WGS) entry which is preliminary data.</text>
</comment>
<dbReference type="EMBL" id="CAMPGE010024379">
    <property type="protein sequence ID" value="CAI2382223.1"/>
    <property type="molecule type" value="Genomic_DNA"/>
</dbReference>
<proteinExistence type="predicted"/>
<dbReference type="InterPro" id="IPR011990">
    <property type="entry name" value="TPR-like_helical_dom_sf"/>
</dbReference>
<dbReference type="Proteomes" id="UP001295684">
    <property type="component" value="Unassembled WGS sequence"/>
</dbReference>
<name>A0AAD2D7D4_EUPCR</name>
<dbReference type="AlphaFoldDB" id="A0AAD2D7D4"/>
<sequence>MNINSKKNAKHFSDDWENHDHLLTVSVRSFFDPYTKSEDMRDNFKTVETNNTSINFHQKEISAVPTPNTNNSTAHLPRSRHLFRRILKPRNKRRLTTQNKSISRPIHVKSKSMISKGRVTFKNDYPQKEDSINLNLGLKQIKSSNKHKDKFIQRLRRPSKGNLSKNIRNFRKSPKKLSSNSIVQYSSLTKSFILSGSSPRKKESERRNRIFKKFRRCVRKIYNAMKFMKLSPNYNEVNVHVDINKKKFYSYLNKYILTAEHGVYINCRPTFLTNIMDGVFLAYNFPDLPILKYCFLIMAIYCEFQEDSENTIYCYRRLKDIAEVLEDHDLITTTYKRRAEIFNKLKDFTSAEICYKQMLVHTWILNSSSKEIEAYEGLFKTYYHLSDMTRSTFYFKRWSQGRTESEFSKLRINTLNSYKNKKIHIKKVKPSFIMEKGFVRNFDQTDDYYFMDHYCEQEGIERNITSNSQYLMREIYKIKRLKDPGNWNIEKMDTKNTKMEIHTVRRGTPIKKVKYDDLPSPFRFGEETKISSSLNFGKIDFSRKPKVNKSHDFRLESETKIESTKSKSLERNLKQNKFNEVSIQGKIKPDPSNRLRSEDRSYSNKIRKIFSEKGKINYLRILQENRLKKEERFKKILEADQSTTIYKRSSTASKTKRERSLKTNCIMKSHIERCKVLKNAIGEEENFLSKITKLFKKLNDYIQKGLDTSYVKHIRKDLNVEGKLTFPRFFIPKSP</sequence>
<gene>
    <name evidence="1" type="ORF">ECRASSUSDP1_LOCUS23693</name>
</gene>
<evidence type="ECO:0000313" key="1">
    <source>
        <dbReference type="EMBL" id="CAI2382223.1"/>
    </source>
</evidence>
<dbReference type="SUPFAM" id="SSF48452">
    <property type="entry name" value="TPR-like"/>
    <property type="match status" value="1"/>
</dbReference>
<evidence type="ECO:0000313" key="2">
    <source>
        <dbReference type="Proteomes" id="UP001295684"/>
    </source>
</evidence>
<reference evidence="1" key="1">
    <citation type="submission" date="2023-07" db="EMBL/GenBank/DDBJ databases">
        <authorList>
            <consortium name="AG Swart"/>
            <person name="Singh M."/>
            <person name="Singh A."/>
            <person name="Seah K."/>
            <person name="Emmerich C."/>
        </authorList>
    </citation>
    <scope>NUCLEOTIDE SEQUENCE</scope>
    <source>
        <strain evidence="1">DP1</strain>
    </source>
</reference>
<protein>
    <submittedName>
        <fullName evidence="1">Uncharacterized protein</fullName>
    </submittedName>
</protein>
<organism evidence="1 2">
    <name type="scientific">Euplotes crassus</name>
    <dbReference type="NCBI Taxonomy" id="5936"/>
    <lineage>
        <taxon>Eukaryota</taxon>
        <taxon>Sar</taxon>
        <taxon>Alveolata</taxon>
        <taxon>Ciliophora</taxon>
        <taxon>Intramacronucleata</taxon>
        <taxon>Spirotrichea</taxon>
        <taxon>Hypotrichia</taxon>
        <taxon>Euplotida</taxon>
        <taxon>Euplotidae</taxon>
        <taxon>Moneuplotes</taxon>
    </lineage>
</organism>